<comment type="caution">
    <text evidence="3">The sequence shown here is derived from an EMBL/GenBank/DDBJ whole genome shotgun (WGS) entry which is preliminary data.</text>
</comment>
<proteinExistence type="predicted"/>
<dbReference type="Pfam" id="PF00472">
    <property type="entry name" value="RF-1"/>
    <property type="match status" value="1"/>
</dbReference>
<feature type="compositionally biased region" description="Basic residues" evidence="1">
    <location>
        <begin position="115"/>
        <end position="133"/>
    </location>
</feature>
<protein>
    <submittedName>
        <fullName evidence="3 4">Ribosome-associated protein</fullName>
    </submittedName>
</protein>
<dbReference type="FunFam" id="3.30.160.20:FF:000046">
    <property type="entry name" value="Peptidyl-tRNA hydrolase ICT1"/>
    <property type="match status" value="1"/>
</dbReference>
<dbReference type="Gene3D" id="3.30.160.20">
    <property type="match status" value="1"/>
</dbReference>
<dbReference type="Proteomes" id="UP000182800">
    <property type="component" value="Unassembled WGS sequence"/>
</dbReference>
<accession>A0A0N8KE92</accession>
<reference evidence="3 5" key="1">
    <citation type="submission" date="2015-09" db="EMBL/GenBank/DDBJ databases">
        <title>Identification and resolution of microdiversity through metagenomic sequencing of parallel consortia.</title>
        <authorList>
            <person name="Nelson W.C."/>
            <person name="Romine M.F."/>
            <person name="Lindemann S.R."/>
        </authorList>
    </citation>
    <scope>NUCLEOTIDE SEQUENCE [LARGE SCALE GENOMIC DNA]</scope>
    <source>
        <strain evidence="3">HL-109</strain>
    </source>
</reference>
<reference evidence="4 6" key="2">
    <citation type="submission" date="2016-08" db="EMBL/GenBank/DDBJ databases">
        <authorList>
            <person name="Varghese N."/>
            <person name="Submissions Spin"/>
        </authorList>
    </citation>
    <scope>NUCLEOTIDE SEQUENCE [LARGE SCALE GENOMIC DNA]</scope>
    <source>
        <strain evidence="4 6">HL-109</strain>
    </source>
</reference>
<dbReference type="EMBL" id="LJSX01000013">
    <property type="protein sequence ID" value="KPQ10690.1"/>
    <property type="molecule type" value="Genomic_DNA"/>
</dbReference>
<gene>
    <name evidence="3" type="primary">yaeJ</name>
    <name evidence="4" type="ORF">GA0071312_1028</name>
    <name evidence="3" type="ORF">HLUCCO17_09550</name>
</gene>
<evidence type="ECO:0000259" key="2">
    <source>
        <dbReference type="PROSITE" id="PS00745"/>
    </source>
</evidence>
<dbReference type="OrthoDB" id="9815709at2"/>
<dbReference type="STRING" id="1653334.GA0071312_1028"/>
<dbReference type="NCBIfam" id="NF006718">
    <property type="entry name" value="PRK09256.1"/>
    <property type="match status" value="1"/>
</dbReference>
<dbReference type="GO" id="GO:0072344">
    <property type="term" value="P:rescue of stalled ribosome"/>
    <property type="evidence" value="ECO:0007669"/>
    <property type="project" value="TreeGrafter"/>
</dbReference>
<dbReference type="AlphaFoldDB" id="A0A0N8KE92"/>
<dbReference type="PROSITE" id="PS00745">
    <property type="entry name" value="RF_PROK_I"/>
    <property type="match status" value="1"/>
</dbReference>
<dbReference type="GO" id="GO:0003747">
    <property type="term" value="F:translation release factor activity"/>
    <property type="evidence" value="ECO:0007669"/>
    <property type="project" value="InterPro"/>
</dbReference>
<name>A0A0N8KE92_9HYPH</name>
<dbReference type="RefSeq" id="WP_074443850.1">
    <property type="nucleotide sequence ID" value="NZ_FMBM01000001.1"/>
</dbReference>
<dbReference type="GO" id="GO:0043022">
    <property type="term" value="F:ribosome binding"/>
    <property type="evidence" value="ECO:0007669"/>
    <property type="project" value="TreeGrafter"/>
</dbReference>
<dbReference type="SUPFAM" id="SSF110916">
    <property type="entry name" value="Peptidyl-tRNA hydrolase domain-like"/>
    <property type="match status" value="1"/>
</dbReference>
<dbReference type="PANTHER" id="PTHR47814:SF1">
    <property type="entry name" value="PEPTIDYL-TRNA HYDROLASE ARFB"/>
    <property type="match status" value="1"/>
</dbReference>
<feature type="domain" description="Prokaryotic-type class I peptide chain release factors" evidence="2">
    <location>
        <begin position="21"/>
        <end position="37"/>
    </location>
</feature>
<evidence type="ECO:0000313" key="4">
    <source>
        <dbReference type="EMBL" id="SCC79605.1"/>
    </source>
</evidence>
<sequence length="139" mass="15582">MIQITPSIAIDPDEIEERFIRASGPGGQNVNKVSSAVQLRFDMQNSPALPDAVKSRLARLAGHRLTREGVIVITAQNHRSQERNRAEALERLVDLIRRATQRQRPRIPTRPTLGSKKRRLAGKTRQGRIKALRGKPAPE</sequence>
<feature type="region of interest" description="Disordered" evidence="1">
    <location>
        <begin position="100"/>
        <end position="139"/>
    </location>
</feature>
<evidence type="ECO:0000313" key="5">
    <source>
        <dbReference type="Proteomes" id="UP000050497"/>
    </source>
</evidence>
<dbReference type="GO" id="GO:0004045">
    <property type="term" value="F:peptidyl-tRNA hydrolase activity"/>
    <property type="evidence" value="ECO:0007669"/>
    <property type="project" value="TreeGrafter"/>
</dbReference>
<keyword evidence="6" id="KW-1185">Reference proteome</keyword>
<evidence type="ECO:0000313" key="6">
    <source>
        <dbReference type="Proteomes" id="UP000182800"/>
    </source>
</evidence>
<dbReference type="InterPro" id="IPR000352">
    <property type="entry name" value="Pep_chain_release_fac_I"/>
</dbReference>
<dbReference type="PATRIC" id="fig|1653334.4.peg.3017"/>
<dbReference type="PANTHER" id="PTHR47814">
    <property type="entry name" value="PEPTIDYL-TRNA HYDROLASE ARFB"/>
    <property type="match status" value="1"/>
</dbReference>
<evidence type="ECO:0000313" key="3">
    <source>
        <dbReference type="EMBL" id="KPQ10690.1"/>
    </source>
</evidence>
<evidence type="ECO:0000256" key="1">
    <source>
        <dbReference type="SAM" id="MobiDB-lite"/>
    </source>
</evidence>
<dbReference type="EMBL" id="FMBM01000001">
    <property type="protein sequence ID" value="SCC79605.1"/>
    <property type="molecule type" value="Genomic_DNA"/>
</dbReference>
<dbReference type="Proteomes" id="UP000050497">
    <property type="component" value="Unassembled WGS sequence"/>
</dbReference>
<organism evidence="3 5">
    <name type="scientific">Saliniramus fredricksonii</name>
    <dbReference type="NCBI Taxonomy" id="1653334"/>
    <lineage>
        <taxon>Bacteria</taxon>
        <taxon>Pseudomonadati</taxon>
        <taxon>Pseudomonadota</taxon>
        <taxon>Alphaproteobacteria</taxon>
        <taxon>Hyphomicrobiales</taxon>
        <taxon>Salinarimonadaceae</taxon>
        <taxon>Saliniramus</taxon>
    </lineage>
</organism>